<evidence type="ECO:0000313" key="2">
    <source>
        <dbReference type="Proteomes" id="UP000076837"/>
    </source>
</evidence>
<gene>
    <name evidence="1" type="ORF">ST47_g589</name>
</gene>
<protein>
    <submittedName>
        <fullName evidence="1">Uncharacterized protein</fullName>
    </submittedName>
</protein>
<keyword evidence="2" id="KW-1185">Reference proteome</keyword>
<dbReference type="EMBL" id="JYNV01000027">
    <property type="protein sequence ID" value="KZM28258.1"/>
    <property type="molecule type" value="Genomic_DNA"/>
</dbReference>
<reference evidence="1 2" key="1">
    <citation type="journal article" date="2016" name="Sci. Rep.">
        <title>Draft genome sequencing and secretome analysis of fungal phytopathogen Ascochyta rabiei provides insight into the necrotrophic effector repertoire.</title>
        <authorList>
            <person name="Verma S."/>
            <person name="Gazara R.K."/>
            <person name="Nizam S."/>
            <person name="Parween S."/>
            <person name="Chattopadhyay D."/>
            <person name="Verma P.K."/>
        </authorList>
    </citation>
    <scope>NUCLEOTIDE SEQUENCE [LARGE SCALE GENOMIC DNA]</scope>
    <source>
        <strain evidence="1 2">ArDII</strain>
    </source>
</reference>
<dbReference type="AlphaFoldDB" id="A0A163LZD7"/>
<dbReference type="Proteomes" id="UP000076837">
    <property type="component" value="Unassembled WGS sequence"/>
</dbReference>
<organism evidence="1 2">
    <name type="scientific">Didymella rabiei</name>
    <name type="common">Chickpea ascochyta blight fungus</name>
    <name type="synonym">Mycosphaerella rabiei</name>
    <dbReference type="NCBI Taxonomy" id="5454"/>
    <lineage>
        <taxon>Eukaryota</taxon>
        <taxon>Fungi</taxon>
        <taxon>Dikarya</taxon>
        <taxon>Ascomycota</taxon>
        <taxon>Pezizomycotina</taxon>
        <taxon>Dothideomycetes</taxon>
        <taxon>Pleosporomycetidae</taxon>
        <taxon>Pleosporales</taxon>
        <taxon>Pleosporineae</taxon>
        <taxon>Didymellaceae</taxon>
        <taxon>Ascochyta</taxon>
    </lineage>
</organism>
<accession>A0A163LZD7</accession>
<proteinExistence type="predicted"/>
<evidence type="ECO:0000313" key="1">
    <source>
        <dbReference type="EMBL" id="KZM28258.1"/>
    </source>
</evidence>
<sequence length="92" mass="10244">MGSFHEVCWVPAFDRAKPIERYSNLAVQLRLISDVNVEQTEAIPKLLELALNDSRRLQAESAGFSLRKPEEENAISLLLHLTHGPSQTSSGD</sequence>
<comment type="caution">
    <text evidence="1">The sequence shown here is derived from an EMBL/GenBank/DDBJ whole genome shotgun (WGS) entry which is preliminary data.</text>
</comment>
<name>A0A163LZD7_DIDRA</name>